<comment type="subcellular location">
    <subcellularLocation>
        <location evidence="1">Membrane</location>
        <topology evidence="1">Multi-pass membrane protein</topology>
    </subcellularLocation>
</comment>
<dbReference type="Pfam" id="PF03062">
    <property type="entry name" value="MBOAT"/>
    <property type="match status" value="1"/>
</dbReference>
<keyword evidence="3" id="KW-0879">Wnt signaling pathway</keyword>
<evidence type="ECO:0000256" key="8">
    <source>
        <dbReference type="ARBA" id="ARBA00038269"/>
    </source>
</evidence>
<evidence type="ECO:0000256" key="7">
    <source>
        <dbReference type="ARBA" id="ARBA00023315"/>
    </source>
</evidence>
<feature type="transmembrane region" description="Helical" evidence="12">
    <location>
        <begin position="119"/>
        <end position="139"/>
    </location>
</feature>
<reference evidence="13 14" key="1">
    <citation type="submission" date="2023-03" db="EMBL/GenBank/DDBJ databases">
        <title>High-quality genome of Scylla paramamosain provides insights in environmental adaptation.</title>
        <authorList>
            <person name="Zhang L."/>
        </authorList>
    </citation>
    <scope>NUCLEOTIDE SEQUENCE [LARGE SCALE GENOMIC DNA]</scope>
    <source>
        <strain evidence="13">LZ_2023a</strain>
        <tissue evidence="13">Muscle</tissue>
    </source>
</reference>
<dbReference type="GO" id="GO:0030258">
    <property type="term" value="P:lipid modification"/>
    <property type="evidence" value="ECO:0007669"/>
    <property type="project" value="TreeGrafter"/>
</dbReference>
<feature type="transmembrane region" description="Helical" evidence="12">
    <location>
        <begin position="96"/>
        <end position="113"/>
    </location>
</feature>
<keyword evidence="5 12" id="KW-1133">Transmembrane helix</keyword>
<feature type="transmembrane region" description="Helical" evidence="12">
    <location>
        <begin position="414"/>
        <end position="436"/>
    </location>
</feature>
<keyword evidence="7" id="KW-0012">Acyltransferase</keyword>
<feature type="transmembrane region" description="Helical" evidence="12">
    <location>
        <begin position="241"/>
        <end position="263"/>
    </location>
</feature>
<keyword evidence="2" id="KW-0808">Transferase</keyword>
<dbReference type="Proteomes" id="UP001487740">
    <property type="component" value="Unassembled WGS sequence"/>
</dbReference>
<evidence type="ECO:0000256" key="9">
    <source>
        <dbReference type="ARBA" id="ARBA00038867"/>
    </source>
</evidence>
<evidence type="ECO:0000256" key="3">
    <source>
        <dbReference type="ARBA" id="ARBA00022687"/>
    </source>
</evidence>
<dbReference type="AlphaFoldDB" id="A0AAW0UCF4"/>
<dbReference type="InterPro" id="IPR004299">
    <property type="entry name" value="MBOAT_fam"/>
</dbReference>
<name>A0AAW0UCF4_SCYPA</name>
<evidence type="ECO:0000256" key="2">
    <source>
        <dbReference type="ARBA" id="ARBA00022679"/>
    </source>
</evidence>
<comment type="similarity">
    <text evidence="8">Belongs to the membrane-bound acyltransferase family. Porcupine subfamily.</text>
</comment>
<evidence type="ECO:0000256" key="11">
    <source>
        <dbReference type="ARBA" id="ARBA00047978"/>
    </source>
</evidence>
<dbReference type="InterPro" id="IPR049941">
    <property type="entry name" value="LPLAT_7/PORCN-like"/>
</dbReference>
<comment type="catalytic activity">
    <reaction evidence="11">
        <text>[Wnt protein]-L-serine + (9Z)-hexadecenoyl-CoA = [Wnt protein]-O-(9Z)-hexadecenoyl-L-serine + CoA</text>
        <dbReference type="Rhea" id="RHEA:45336"/>
        <dbReference type="Rhea" id="RHEA-COMP:11170"/>
        <dbReference type="Rhea" id="RHEA-COMP:11171"/>
        <dbReference type="ChEBI" id="CHEBI:29999"/>
        <dbReference type="ChEBI" id="CHEBI:57287"/>
        <dbReference type="ChEBI" id="CHEBI:61540"/>
        <dbReference type="ChEBI" id="CHEBI:85189"/>
        <dbReference type="EC" id="2.3.1.250"/>
    </reaction>
</comment>
<evidence type="ECO:0000313" key="14">
    <source>
        <dbReference type="Proteomes" id="UP001487740"/>
    </source>
</evidence>
<evidence type="ECO:0000256" key="5">
    <source>
        <dbReference type="ARBA" id="ARBA00022989"/>
    </source>
</evidence>
<dbReference type="GO" id="GO:0017147">
    <property type="term" value="F:Wnt-protein binding"/>
    <property type="evidence" value="ECO:0007669"/>
    <property type="project" value="TreeGrafter"/>
</dbReference>
<dbReference type="EMBL" id="JARAKH010000013">
    <property type="protein sequence ID" value="KAK8397812.1"/>
    <property type="molecule type" value="Genomic_DNA"/>
</dbReference>
<dbReference type="EC" id="2.3.1.250" evidence="9"/>
<dbReference type="PANTHER" id="PTHR13906:SF12">
    <property type="entry name" value="PROTEIN-SERINE O-PALMITOLEOYLTRANSFERASE PORCUPINE"/>
    <property type="match status" value="1"/>
</dbReference>
<organism evidence="13 14">
    <name type="scientific">Scylla paramamosain</name>
    <name type="common">Mud crab</name>
    <dbReference type="NCBI Taxonomy" id="85552"/>
    <lineage>
        <taxon>Eukaryota</taxon>
        <taxon>Metazoa</taxon>
        <taxon>Ecdysozoa</taxon>
        <taxon>Arthropoda</taxon>
        <taxon>Crustacea</taxon>
        <taxon>Multicrustacea</taxon>
        <taxon>Malacostraca</taxon>
        <taxon>Eumalacostraca</taxon>
        <taxon>Eucarida</taxon>
        <taxon>Decapoda</taxon>
        <taxon>Pleocyemata</taxon>
        <taxon>Brachyura</taxon>
        <taxon>Eubrachyura</taxon>
        <taxon>Portunoidea</taxon>
        <taxon>Portunidae</taxon>
        <taxon>Portuninae</taxon>
        <taxon>Scylla</taxon>
    </lineage>
</organism>
<keyword evidence="6 12" id="KW-0472">Membrane</keyword>
<dbReference type="PANTHER" id="PTHR13906">
    <property type="entry name" value="PORCUPINE"/>
    <property type="match status" value="1"/>
</dbReference>
<evidence type="ECO:0000256" key="10">
    <source>
        <dbReference type="ARBA" id="ARBA00040371"/>
    </source>
</evidence>
<dbReference type="GO" id="GO:0016055">
    <property type="term" value="P:Wnt signaling pathway"/>
    <property type="evidence" value="ECO:0007669"/>
    <property type="project" value="UniProtKB-KW"/>
</dbReference>
<dbReference type="GO" id="GO:0061355">
    <property type="term" value="P:Wnt protein secretion"/>
    <property type="evidence" value="ECO:0007669"/>
    <property type="project" value="TreeGrafter"/>
</dbReference>
<evidence type="ECO:0000256" key="4">
    <source>
        <dbReference type="ARBA" id="ARBA00022692"/>
    </source>
</evidence>
<keyword evidence="4 12" id="KW-0812">Transmembrane</keyword>
<proteinExistence type="inferred from homology"/>
<feature type="transmembrane region" description="Helical" evidence="12">
    <location>
        <begin position="340"/>
        <end position="357"/>
    </location>
</feature>
<dbReference type="GO" id="GO:0005783">
    <property type="term" value="C:endoplasmic reticulum"/>
    <property type="evidence" value="ECO:0007669"/>
    <property type="project" value="TreeGrafter"/>
</dbReference>
<feature type="transmembrane region" description="Helical" evidence="12">
    <location>
        <begin position="146"/>
        <end position="163"/>
    </location>
</feature>
<evidence type="ECO:0000313" key="13">
    <source>
        <dbReference type="EMBL" id="KAK8397812.1"/>
    </source>
</evidence>
<sequence>MMEDMAFADYDYEFAQDEEGEDYLDYYDEDVYELPVGESWEEEEEETNMSTGASMSELYEYCVVPTVSDSSQHLYSLLAWSLIFLLTTRIVRPPAWLVHLMSATCGGIVTWGMFGHRCSYMVCLLAVGGLVLSLSHFVLKSRRGPFTCVSCVAFLIACELWLADPVDWHSIRGPQMIILMKVVSVGFDLDSSSLSRLPNILEMVGYILNPGTVIFGPWISFSSYKRVLQPFSWNLRLVLGVIIHLITCMIFLLLSTCFALWMVPDSINKWAQAFRDAFSFRSSHYFVSYLSVTSAQLSGLDIREVARPAYIEIPRSLVEVVVYWNMPMHYWLKTYIFKTARNWFGIFWAILFTYSMSSLFHGLNFQLAAVLLSLGFYTYVEHSLRVKLASIFDACVLARPCPEKCHHQYKKWSWIGIFINISFSVLAMVHLAYLGIMFDSNSQEQETGYSLSHTLKIV</sequence>
<evidence type="ECO:0000256" key="1">
    <source>
        <dbReference type="ARBA" id="ARBA00004141"/>
    </source>
</evidence>
<dbReference type="GO" id="GO:0016020">
    <property type="term" value="C:membrane"/>
    <property type="evidence" value="ECO:0007669"/>
    <property type="project" value="UniProtKB-SubCell"/>
</dbReference>
<protein>
    <recommendedName>
        <fullName evidence="10">Protein-serine O-palmitoleoyltransferase porcupine</fullName>
        <ecNumber evidence="9">2.3.1.250</ecNumber>
    </recommendedName>
</protein>
<gene>
    <name evidence="13" type="ORF">O3P69_004540</name>
</gene>
<evidence type="ECO:0000256" key="12">
    <source>
        <dbReference type="SAM" id="Phobius"/>
    </source>
</evidence>
<comment type="caution">
    <text evidence="13">The sequence shown here is derived from an EMBL/GenBank/DDBJ whole genome shotgun (WGS) entry which is preliminary data.</text>
</comment>
<evidence type="ECO:0000256" key="6">
    <source>
        <dbReference type="ARBA" id="ARBA00023136"/>
    </source>
</evidence>
<dbReference type="GO" id="GO:1990698">
    <property type="term" value="F:palmitoleoyltransferase activity"/>
    <property type="evidence" value="ECO:0007669"/>
    <property type="project" value="UniProtKB-EC"/>
</dbReference>
<keyword evidence="14" id="KW-1185">Reference proteome</keyword>
<accession>A0AAW0UCF4</accession>